<dbReference type="STRING" id="642492.Clole_0966"/>
<dbReference type="RefSeq" id="WP_013655998.1">
    <property type="nucleotide sequence ID" value="NC_015275.1"/>
</dbReference>
<dbReference type="InterPro" id="IPR036764">
    <property type="entry name" value="Peptidase_Prp_sf"/>
</dbReference>
<keyword evidence="2" id="KW-0645">Protease</keyword>
<dbReference type="HOGENOM" id="CLU_140910_1_1_9"/>
<dbReference type="InterPro" id="IPR007422">
    <property type="entry name" value="Peptidase_Prp"/>
</dbReference>
<proteinExistence type="inferred from homology"/>
<dbReference type="Pfam" id="PF04327">
    <property type="entry name" value="Peptidase_Prp"/>
    <property type="match status" value="1"/>
</dbReference>
<keyword evidence="1" id="KW-0690">Ribosome biogenesis</keyword>
<dbReference type="Proteomes" id="UP000008467">
    <property type="component" value="Chromosome"/>
</dbReference>
<accession>F2JQV3</accession>
<dbReference type="KEGG" id="cle:Clole_0966"/>
<dbReference type="GO" id="GO:0008234">
    <property type="term" value="F:cysteine-type peptidase activity"/>
    <property type="evidence" value="ECO:0007669"/>
    <property type="project" value="UniProtKB-KW"/>
</dbReference>
<dbReference type="GO" id="GO:0006508">
    <property type="term" value="P:proteolysis"/>
    <property type="evidence" value="ECO:0007669"/>
    <property type="project" value="UniProtKB-KW"/>
</dbReference>
<evidence type="ECO:0000256" key="4">
    <source>
        <dbReference type="ARBA" id="ARBA00022807"/>
    </source>
</evidence>
<dbReference type="Gene3D" id="3.30.70.1490">
    <property type="entry name" value="Cysteine protease Prp"/>
    <property type="match status" value="1"/>
</dbReference>
<sequence length="99" mass="10997">MITAIIRDDGFRIYGHACYAPSGQDVVCAGVSALIGAALQMLDWMINEQDKTKGLIDVTVSNSNYGDRLDAVILMLYYGLLNIQQQYSNYLSVVIDTWN</sequence>
<dbReference type="SUPFAM" id="SSF118010">
    <property type="entry name" value="TM1457-like"/>
    <property type="match status" value="1"/>
</dbReference>
<organism evidence="7 8">
    <name type="scientific">Cellulosilyticum lentocellum (strain ATCC 49066 / DSM 5427 / NCIMB 11756 / RHM5)</name>
    <name type="common">Clostridium lentocellum</name>
    <dbReference type="NCBI Taxonomy" id="642492"/>
    <lineage>
        <taxon>Bacteria</taxon>
        <taxon>Bacillati</taxon>
        <taxon>Bacillota</taxon>
        <taxon>Clostridia</taxon>
        <taxon>Lachnospirales</taxon>
        <taxon>Cellulosilyticaceae</taxon>
        <taxon>Cellulosilyticum</taxon>
    </lineage>
</organism>
<evidence type="ECO:0000256" key="1">
    <source>
        <dbReference type="ARBA" id="ARBA00022517"/>
    </source>
</evidence>
<keyword evidence="8" id="KW-1185">Reference proteome</keyword>
<name>F2JQV3_CELLD</name>
<evidence type="ECO:0000313" key="7">
    <source>
        <dbReference type="EMBL" id="ADZ82698.1"/>
    </source>
</evidence>
<dbReference type="CDD" id="cd16332">
    <property type="entry name" value="Prp-like"/>
    <property type="match status" value="1"/>
</dbReference>
<keyword evidence="4" id="KW-0788">Thiol protease</keyword>
<reference evidence="7 8" key="1">
    <citation type="journal article" date="2011" name="J. Bacteriol.">
        <title>Complete genome sequence of the cellulose-degrading bacterium Cellulosilyticum lentocellum.</title>
        <authorList>
            <consortium name="US DOE Joint Genome Institute"/>
            <person name="Miller D.A."/>
            <person name="Suen G."/>
            <person name="Bruce D."/>
            <person name="Copeland A."/>
            <person name="Cheng J.F."/>
            <person name="Detter C."/>
            <person name="Goodwin L.A."/>
            <person name="Han C.S."/>
            <person name="Hauser L.J."/>
            <person name="Land M.L."/>
            <person name="Lapidus A."/>
            <person name="Lucas S."/>
            <person name="Meincke L."/>
            <person name="Pitluck S."/>
            <person name="Tapia R."/>
            <person name="Teshima H."/>
            <person name="Woyke T."/>
            <person name="Fox B.G."/>
            <person name="Angert E.R."/>
            <person name="Currie C.R."/>
        </authorList>
    </citation>
    <scope>NUCLEOTIDE SEQUENCE [LARGE SCALE GENOMIC DNA]</scope>
    <source>
        <strain evidence="8">ATCC 49066 / DSM 5427 / NCIMB 11756 / RHM5</strain>
    </source>
</reference>
<evidence type="ECO:0000313" key="8">
    <source>
        <dbReference type="Proteomes" id="UP000008467"/>
    </source>
</evidence>
<protein>
    <recommendedName>
        <fullName evidence="6">Ribosomal processing cysteine protease Prp</fullName>
    </recommendedName>
</protein>
<evidence type="ECO:0000256" key="3">
    <source>
        <dbReference type="ARBA" id="ARBA00022801"/>
    </source>
</evidence>
<dbReference type="AlphaFoldDB" id="F2JQV3"/>
<gene>
    <name evidence="7" type="ordered locus">Clole_0966</name>
</gene>
<dbReference type="GO" id="GO:0042254">
    <property type="term" value="P:ribosome biogenesis"/>
    <property type="evidence" value="ECO:0007669"/>
    <property type="project" value="UniProtKB-KW"/>
</dbReference>
<comment type="similarity">
    <text evidence="5">Belongs to the Prp family.</text>
</comment>
<evidence type="ECO:0000256" key="2">
    <source>
        <dbReference type="ARBA" id="ARBA00022670"/>
    </source>
</evidence>
<evidence type="ECO:0000256" key="6">
    <source>
        <dbReference type="ARBA" id="ARBA00044538"/>
    </source>
</evidence>
<keyword evidence="3" id="KW-0378">Hydrolase</keyword>
<dbReference type="EMBL" id="CP002582">
    <property type="protein sequence ID" value="ADZ82698.1"/>
    <property type="molecule type" value="Genomic_DNA"/>
</dbReference>
<evidence type="ECO:0000256" key="5">
    <source>
        <dbReference type="ARBA" id="ARBA00044503"/>
    </source>
</evidence>